<proteinExistence type="predicted"/>
<dbReference type="Proteomes" id="UP000039865">
    <property type="component" value="Unassembled WGS sequence"/>
</dbReference>
<dbReference type="InParanoid" id="A0A077ZY64"/>
<dbReference type="EMBL" id="CCKQ01002397">
    <property type="protein sequence ID" value="CDW73486.1"/>
    <property type="molecule type" value="Genomic_DNA"/>
</dbReference>
<name>A0A077ZY64_STYLE</name>
<dbReference type="OrthoDB" id="325146at2759"/>
<accession>A0A077ZY64</accession>
<sequence>MAVLSSSLIGVDARKRLQEVRVPKKDVALKNTRRLMSPKVSDDCGCLTLLDSSLCLTMTSPMIKAGWQFYQSYSTGNPWIIRFRPNVESQANIQTQLTVKKTYYNELTLTVDSFRANVFGEIAFWQSGSICLNTGYEIEAILVTAQTAMKFYDCYRAIIYTLFNWDQYKTVDFMNFFDTCSFSDAEQLTLKEWDLINADKIKYLTGDGTETNCFPTNLINKDLTDFALNFIAPILNPVSV</sequence>
<organism evidence="1 2">
    <name type="scientific">Stylonychia lemnae</name>
    <name type="common">Ciliate</name>
    <dbReference type="NCBI Taxonomy" id="5949"/>
    <lineage>
        <taxon>Eukaryota</taxon>
        <taxon>Sar</taxon>
        <taxon>Alveolata</taxon>
        <taxon>Ciliophora</taxon>
        <taxon>Intramacronucleata</taxon>
        <taxon>Spirotrichea</taxon>
        <taxon>Stichotrichia</taxon>
        <taxon>Sporadotrichida</taxon>
        <taxon>Oxytrichidae</taxon>
        <taxon>Stylonychinae</taxon>
        <taxon>Stylonychia</taxon>
    </lineage>
</organism>
<reference evidence="1 2" key="1">
    <citation type="submission" date="2014-06" db="EMBL/GenBank/DDBJ databases">
        <authorList>
            <person name="Swart Estienne"/>
        </authorList>
    </citation>
    <scope>NUCLEOTIDE SEQUENCE [LARGE SCALE GENOMIC DNA]</scope>
    <source>
        <strain evidence="1 2">130c</strain>
    </source>
</reference>
<gene>
    <name evidence="1" type="primary">Contig2300.g2483</name>
    <name evidence="1" type="ORF">STYLEM_2466</name>
</gene>
<evidence type="ECO:0000313" key="1">
    <source>
        <dbReference type="EMBL" id="CDW73486.1"/>
    </source>
</evidence>
<keyword evidence="2" id="KW-1185">Reference proteome</keyword>
<dbReference type="AlphaFoldDB" id="A0A077ZY64"/>
<evidence type="ECO:0000313" key="2">
    <source>
        <dbReference type="Proteomes" id="UP000039865"/>
    </source>
</evidence>
<protein>
    <submittedName>
        <fullName evidence="1">Uncharacterized protein</fullName>
    </submittedName>
</protein>